<organism evidence="3 4">
    <name type="scientific">Phytophthora oleae</name>
    <dbReference type="NCBI Taxonomy" id="2107226"/>
    <lineage>
        <taxon>Eukaryota</taxon>
        <taxon>Sar</taxon>
        <taxon>Stramenopiles</taxon>
        <taxon>Oomycota</taxon>
        <taxon>Peronosporomycetes</taxon>
        <taxon>Peronosporales</taxon>
        <taxon>Peronosporaceae</taxon>
        <taxon>Phytophthora</taxon>
    </lineage>
</organism>
<proteinExistence type="predicted"/>
<dbReference type="PANTHER" id="PTHR44329">
    <property type="entry name" value="SERINE/THREONINE-PROTEIN KINASE TNNI3K-RELATED"/>
    <property type="match status" value="1"/>
</dbReference>
<name>A0ABD3EY53_9STRA</name>
<dbReference type="InterPro" id="IPR011009">
    <property type="entry name" value="Kinase-like_dom_sf"/>
</dbReference>
<feature type="domain" description="Protein kinase" evidence="2">
    <location>
        <begin position="264"/>
        <end position="562"/>
    </location>
</feature>
<feature type="region of interest" description="Disordered" evidence="1">
    <location>
        <begin position="281"/>
        <end position="305"/>
    </location>
</feature>
<dbReference type="Gene3D" id="1.10.510.10">
    <property type="entry name" value="Transferase(Phosphotransferase) domain 1"/>
    <property type="match status" value="1"/>
</dbReference>
<sequence length="579" mass="65670">MSVQTPSTSTSATFFVMDTRLSSSMDDALASLSSPRLAPRAHQVMYAGVHRFATSIGKELQVRTSSYKKPGIFRRHSLSANQKRPNDTKRFLFGKNKAKSERQVGTAASLAVDIFQEVVKKMADFVTTFDKTDKFVFHLASMRRMYLDLHAIGLKLDEVVKLEGLKDSDNQESWEKQLQLDREKEEAELSARAAKNALPFARSMMPHEPMEALTLLKFEIDFFKPGNSVKHVASMKKVFFSVVRSSNGRVAKIPDWYIPPYAVNYSRDKVMPGSVGSAHRGVWIDRKPPDGKKPERNEEGGEQEPTSYNVVVKRLLIHADAIELFRQEVEIWFNLDHPNILKLYGASHCSRPALLVLEDATNGPLVKYLMHLRELQADRRREKRRNQKQPYHNERHALWSLFLEAAQGLKYLHDTHNIHGNLKSDNILVTADGHVKLADFGKGILALQNQAVQEENFHELGWRAPNCWQNKKLLRRPAFQDDIYSFGLCVLDVLVPSLASIVKDTRPNGPKHVGDEGFDPLSDSVLELIHCESHRKLVEGMCKPKLEDRLTLKEVISYMEEMRSAAENEPGDSSGCCIL</sequence>
<dbReference type="EMBL" id="JBIMZQ010000048">
    <property type="protein sequence ID" value="KAL3659187.1"/>
    <property type="molecule type" value="Genomic_DNA"/>
</dbReference>
<dbReference type="EC" id="2.7.11.1" evidence="3"/>
<accession>A0ABD3EY53</accession>
<evidence type="ECO:0000259" key="2">
    <source>
        <dbReference type="PROSITE" id="PS50011"/>
    </source>
</evidence>
<dbReference type="Proteomes" id="UP001632037">
    <property type="component" value="Unassembled WGS sequence"/>
</dbReference>
<reference evidence="3 4" key="1">
    <citation type="submission" date="2024-09" db="EMBL/GenBank/DDBJ databases">
        <title>Genome sequencing and assembly of Phytophthora oleae, isolate VK10A, causative agent of rot of olive drupes.</title>
        <authorList>
            <person name="Conti Taguali S."/>
            <person name="Riolo M."/>
            <person name="La Spada F."/>
            <person name="Cacciola S.O."/>
            <person name="Dionisio G."/>
        </authorList>
    </citation>
    <scope>NUCLEOTIDE SEQUENCE [LARGE SCALE GENOMIC DNA]</scope>
    <source>
        <strain evidence="3 4">VK10A</strain>
    </source>
</reference>
<evidence type="ECO:0000313" key="3">
    <source>
        <dbReference type="EMBL" id="KAL3659187.1"/>
    </source>
</evidence>
<evidence type="ECO:0000256" key="1">
    <source>
        <dbReference type="SAM" id="MobiDB-lite"/>
    </source>
</evidence>
<keyword evidence="4" id="KW-1185">Reference proteome</keyword>
<dbReference type="PANTHER" id="PTHR44329:SF214">
    <property type="entry name" value="PROTEIN KINASE DOMAIN-CONTAINING PROTEIN"/>
    <property type="match status" value="1"/>
</dbReference>
<dbReference type="InterPro" id="IPR051681">
    <property type="entry name" value="Ser/Thr_Kinases-Pseudokinases"/>
</dbReference>
<feature type="compositionally biased region" description="Basic and acidic residues" evidence="1">
    <location>
        <begin position="282"/>
        <end position="299"/>
    </location>
</feature>
<evidence type="ECO:0000313" key="4">
    <source>
        <dbReference type="Proteomes" id="UP001632037"/>
    </source>
</evidence>
<dbReference type="Pfam" id="PF07714">
    <property type="entry name" value="PK_Tyr_Ser-Thr"/>
    <property type="match status" value="1"/>
</dbReference>
<dbReference type="InterPro" id="IPR001245">
    <property type="entry name" value="Ser-Thr/Tyr_kinase_cat_dom"/>
</dbReference>
<dbReference type="InterPro" id="IPR000719">
    <property type="entry name" value="Prot_kinase_dom"/>
</dbReference>
<dbReference type="GO" id="GO:0004674">
    <property type="term" value="F:protein serine/threonine kinase activity"/>
    <property type="evidence" value="ECO:0007669"/>
    <property type="project" value="UniProtKB-EC"/>
</dbReference>
<dbReference type="AlphaFoldDB" id="A0ABD3EY53"/>
<dbReference type="Gene3D" id="3.30.200.20">
    <property type="entry name" value="Phosphorylase Kinase, domain 1"/>
    <property type="match status" value="1"/>
</dbReference>
<keyword evidence="3" id="KW-0808">Transferase</keyword>
<dbReference type="PROSITE" id="PS50011">
    <property type="entry name" value="PROTEIN_KINASE_DOM"/>
    <property type="match status" value="1"/>
</dbReference>
<dbReference type="SUPFAM" id="SSF56112">
    <property type="entry name" value="Protein kinase-like (PK-like)"/>
    <property type="match status" value="1"/>
</dbReference>
<gene>
    <name evidence="3" type="primary">LIMK1</name>
    <name evidence="3" type="ORF">V7S43_015765</name>
</gene>
<comment type="caution">
    <text evidence="3">The sequence shown here is derived from an EMBL/GenBank/DDBJ whole genome shotgun (WGS) entry which is preliminary data.</text>
</comment>
<keyword evidence="3" id="KW-0418">Kinase</keyword>
<protein>
    <submittedName>
        <fullName evidence="3">LIM domain kinase 1</fullName>
        <ecNumber evidence="3">2.7.11.1</ecNumber>
    </submittedName>
</protein>